<evidence type="ECO:0000256" key="3">
    <source>
        <dbReference type="ARBA" id="ARBA00022723"/>
    </source>
</evidence>
<evidence type="ECO:0000256" key="6">
    <source>
        <dbReference type="SAM" id="MobiDB-lite"/>
    </source>
</evidence>
<dbReference type="OrthoDB" id="3064516at2759"/>
<keyword evidence="3" id="KW-0479">Metal-binding</keyword>
<evidence type="ECO:0000256" key="1">
    <source>
        <dbReference type="ARBA" id="ARBA00006247"/>
    </source>
</evidence>
<dbReference type="Gene3D" id="3.40.630.10">
    <property type="entry name" value="Zn peptidases"/>
    <property type="match status" value="1"/>
</dbReference>
<dbReference type="PROSITE" id="PS00758">
    <property type="entry name" value="ARGE_DAPE_CPG2_1"/>
    <property type="match status" value="1"/>
</dbReference>
<reference evidence="7 8" key="1">
    <citation type="submission" date="2018-06" db="EMBL/GenBank/DDBJ databases">
        <title>Fusarium incarnatum-equiseti species complex species 28.</title>
        <authorList>
            <person name="Gardiner D.M."/>
        </authorList>
    </citation>
    <scope>NUCLEOTIDE SEQUENCE [LARGE SCALE GENOMIC DNA]</scope>
    <source>
        <strain evidence="7 8">FIESC_28</strain>
    </source>
</reference>
<dbReference type="GO" id="GO:0000328">
    <property type="term" value="C:fungal-type vacuole lumen"/>
    <property type="evidence" value="ECO:0007669"/>
    <property type="project" value="TreeGrafter"/>
</dbReference>
<feature type="compositionally biased region" description="Polar residues" evidence="6">
    <location>
        <begin position="308"/>
        <end position="317"/>
    </location>
</feature>
<dbReference type="GO" id="GO:0004180">
    <property type="term" value="F:carboxypeptidase activity"/>
    <property type="evidence" value="ECO:0007669"/>
    <property type="project" value="TreeGrafter"/>
</dbReference>
<dbReference type="PANTHER" id="PTHR45962:SF1">
    <property type="entry name" value="N-FATTY-ACYL-AMINO ACID SYNTHASE_HYDROLASE PM20D1"/>
    <property type="match status" value="1"/>
</dbReference>
<dbReference type="InterPro" id="IPR047177">
    <property type="entry name" value="Pept_M20A"/>
</dbReference>
<accession>A0A366S6X9</accession>
<dbReference type="GO" id="GO:0051603">
    <property type="term" value="P:proteolysis involved in protein catabolic process"/>
    <property type="evidence" value="ECO:0007669"/>
    <property type="project" value="TreeGrafter"/>
</dbReference>
<keyword evidence="4" id="KW-0378">Hydrolase</keyword>
<comment type="caution">
    <text evidence="7">The sequence shown here is derived from an EMBL/GenBank/DDBJ whole genome shotgun (WGS) entry which is preliminary data.</text>
</comment>
<gene>
    <name evidence="7" type="ORF">FIESC28_02140</name>
</gene>
<keyword evidence="8" id="KW-1185">Reference proteome</keyword>
<keyword evidence="5" id="KW-0862">Zinc</keyword>
<sequence length="364" mass="40657">MKAINFIATILVPFASSHVAQHRLSNTLPSPKHRGTYPRCDLPRPVDPSHEGLANAQEIFSWDKSIRTMIDRLRSIVEIKTIVHSDMGNLDEDERWAPFGQVPLHHHTSPEVINKYGLVYTVPGSDEDLKPILLTAHQDVVPVDDDTLDDWSYPPLEGHYDQRNGYIYGRSTADDRSALTGLMSEIVTTIEHNPFDAKIGCNSPGDLDGAARFPARLSPETQYLVQTSQAVDLIKGGETINTLPEYVTLGVSHGLAPQDTIGSIQHGVVELVQNIVNKYNLRFEPFEEDDDYDIYLKSQGLGRKPRKQGSSAGTLTLQARKKYSPAESSPTSGRIWDIFAETVKHTWGRESPIVEEYLSVESWD</sequence>
<dbReference type="EMBL" id="QKXC01000044">
    <property type="protein sequence ID" value="RBR25083.1"/>
    <property type="molecule type" value="Genomic_DNA"/>
</dbReference>
<evidence type="ECO:0000256" key="2">
    <source>
        <dbReference type="ARBA" id="ARBA00022670"/>
    </source>
</evidence>
<evidence type="ECO:0000313" key="7">
    <source>
        <dbReference type="EMBL" id="RBR25083.1"/>
    </source>
</evidence>
<dbReference type="Pfam" id="PF01546">
    <property type="entry name" value="Peptidase_M20"/>
    <property type="match status" value="1"/>
</dbReference>
<dbReference type="Proteomes" id="UP000253153">
    <property type="component" value="Unassembled WGS sequence"/>
</dbReference>
<dbReference type="GO" id="GO:0046872">
    <property type="term" value="F:metal ion binding"/>
    <property type="evidence" value="ECO:0007669"/>
    <property type="project" value="UniProtKB-KW"/>
</dbReference>
<comment type="similarity">
    <text evidence="1">Belongs to the peptidase M20A family.</text>
</comment>
<dbReference type="SUPFAM" id="SSF53187">
    <property type="entry name" value="Zn-dependent exopeptidases"/>
    <property type="match status" value="1"/>
</dbReference>
<dbReference type="InterPro" id="IPR002933">
    <property type="entry name" value="Peptidase_M20"/>
</dbReference>
<evidence type="ECO:0000256" key="5">
    <source>
        <dbReference type="ARBA" id="ARBA00022833"/>
    </source>
</evidence>
<keyword evidence="2" id="KW-0645">Protease</keyword>
<dbReference type="InterPro" id="IPR001261">
    <property type="entry name" value="ArgE/DapE_CS"/>
</dbReference>
<proteinExistence type="inferred from homology"/>
<protein>
    <submittedName>
        <fullName evidence="7">Uncharacterized protein</fullName>
    </submittedName>
</protein>
<feature type="region of interest" description="Disordered" evidence="6">
    <location>
        <begin position="301"/>
        <end position="331"/>
    </location>
</feature>
<dbReference type="RefSeq" id="XP_031019674.1">
    <property type="nucleotide sequence ID" value="XM_031156290.1"/>
</dbReference>
<evidence type="ECO:0000256" key="4">
    <source>
        <dbReference type="ARBA" id="ARBA00022801"/>
    </source>
</evidence>
<name>A0A366S6X9_9HYPO</name>
<dbReference type="GeneID" id="41991586"/>
<organism evidence="7 8">
    <name type="scientific">Fusarium coffeatum</name>
    <dbReference type="NCBI Taxonomy" id="231269"/>
    <lineage>
        <taxon>Eukaryota</taxon>
        <taxon>Fungi</taxon>
        <taxon>Dikarya</taxon>
        <taxon>Ascomycota</taxon>
        <taxon>Pezizomycotina</taxon>
        <taxon>Sordariomycetes</taxon>
        <taxon>Hypocreomycetidae</taxon>
        <taxon>Hypocreales</taxon>
        <taxon>Nectriaceae</taxon>
        <taxon>Fusarium</taxon>
        <taxon>Fusarium incarnatum-equiseti species complex</taxon>
    </lineage>
</organism>
<dbReference type="PANTHER" id="PTHR45962">
    <property type="entry name" value="N-FATTY-ACYL-AMINO ACID SYNTHASE/HYDROLASE PM20D1"/>
    <property type="match status" value="1"/>
</dbReference>
<evidence type="ECO:0000313" key="8">
    <source>
        <dbReference type="Proteomes" id="UP000253153"/>
    </source>
</evidence>
<dbReference type="AlphaFoldDB" id="A0A366S6X9"/>